<organism evidence="25">
    <name type="scientific">Vanderwaltozyma polyspora (strain ATCC 22028 / DSM 70294 / BCRC 21397 / CBS 2163 / NBRC 10782 / NRRL Y-8283 / UCD 57-17)</name>
    <name type="common">Kluyveromyces polysporus</name>
    <dbReference type="NCBI Taxonomy" id="436907"/>
    <lineage>
        <taxon>Eukaryota</taxon>
        <taxon>Fungi</taxon>
        <taxon>Dikarya</taxon>
        <taxon>Ascomycota</taxon>
        <taxon>Saccharomycotina</taxon>
        <taxon>Saccharomycetes</taxon>
        <taxon>Saccharomycetales</taxon>
        <taxon>Saccharomycetaceae</taxon>
        <taxon>Vanderwaltozyma</taxon>
    </lineage>
</organism>
<evidence type="ECO:0000256" key="3">
    <source>
        <dbReference type="ARBA" id="ARBA00011826"/>
    </source>
</evidence>
<dbReference type="InterPro" id="IPR050520">
    <property type="entry name" value="INO80/SWR1_helicase"/>
</dbReference>
<keyword evidence="9" id="KW-0156">Chromatin regulator</keyword>
<dbReference type="SMART" id="SM00487">
    <property type="entry name" value="DEXDc"/>
    <property type="match status" value="1"/>
</dbReference>
<feature type="compositionally biased region" description="Polar residues" evidence="20">
    <location>
        <begin position="618"/>
        <end position="628"/>
    </location>
</feature>
<dbReference type="InterPro" id="IPR000330">
    <property type="entry name" value="SNF2_N"/>
</dbReference>
<evidence type="ECO:0000256" key="12">
    <source>
        <dbReference type="ARBA" id="ARBA00023159"/>
    </source>
</evidence>
<feature type="region of interest" description="Disordered" evidence="20">
    <location>
        <begin position="1507"/>
        <end position="1530"/>
    </location>
</feature>
<dbReference type="GO" id="GO:0003678">
    <property type="term" value="F:DNA helicase activity"/>
    <property type="evidence" value="ECO:0007669"/>
    <property type="project" value="UniProtKB-EC"/>
</dbReference>
<dbReference type="InterPro" id="IPR001650">
    <property type="entry name" value="Helicase_C-like"/>
</dbReference>
<dbReference type="EMBL" id="DS480386">
    <property type="protein sequence ID" value="EDO18657.1"/>
    <property type="molecule type" value="Genomic_DNA"/>
</dbReference>
<feature type="compositionally biased region" description="Low complexity" evidence="20">
    <location>
        <begin position="168"/>
        <end position="187"/>
    </location>
</feature>
<dbReference type="GO" id="GO:0005524">
    <property type="term" value="F:ATP binding"/>
    <property type="evidence" value="ECO:0007669"/>
    <property type="project" value="UniProtKB-KW"/>
</dbReference>
<keyword evidence="25" id="KW-1185">Reference proteome</keyword>
<feature type="compositionally biased region" description="Basic residues" evidence="20">
    <location>
        <begin position="155"/>
        <end position="165"/>
    </location>
</feature>
<gene>
    <name evidence="24" type="ORF">Kpol_1055p13</name>
</gene>
<evidence type="ECO:0000256" key="10">
    <source>
        <dbReference type="ARBA" id="ARBA00023015"/>
    </source>
</evidence>
<dbReference type="GO" id="GO:0000812">
    <property type="term" value="C:Swr1 complex"/>
    <property type="evidence" value="ECO:0007669"/>
    <property type="project" value="EnsemblFungi"/>
</dbReference>
<keyword evidence="19" id="KW-0175">Coiled coil</keyword>
<name>A7TG87_VANPO</name>
<dbReference type="eggNOG" id="KOG0391">
    <property type="taxonomic scope" value="Eukaryota"/>
</dbReference>
<feature type="region of interest" description="Disordered" evidence="20">
    <location>
        <begin position="74"/>
        <end position="111"/>
    </location>
</feature>
<evidence type="ECO:0000256" key="11">
    <source>
        <dbReference type="ARBA" id="ARBA00023125"/>
    </source>
</evidence>
<evidence type="ECO:0000256" key="14">
    <source>
        <dbReference type="ARBA" id="ARBA00023242"/>
    </source>
</evidence>
<keyword evidence="10" id="KW-0805">Transcription regulation</keyword>
<sequence length="1552" mass="177593">MAKIIEEKLKRRYKLAEDSFQYNLLVNELFYLREFVSLIEFDPAHRNDSENFDRFLKDNKLSLDDLDEVGELSKDTANDKTDSIPAVRKKRNLRGTTTSSSNGTNVRPSDGIEKSWLNDINQIVDEKYDELINIIGGGATGASEGSPKEKIHNLTKKNIDHKKKNGPSSSSSKTAAAATATATSTTKQQTVKNETIKQETVDVVPSKSKNRSKKITNNVKIEDEVDDTIETVPPLKLIKNSSKRKNGGKASITSENTDNDVKNIYHDYTHNDNINNNDEDDDNDYGNNDDDYDFYFTSSSDEDTKRPLTKRQRLAPNRPHINLIVHPPNQTITNPGHVIKQKYNNLSEYLDSFKSMDEDITIEEYNKYIDEQREVVGQIRKGLESGALKYDPVTDSLQPITEKDTRLIQSYRPPPISYMYKEQNLQTHQDHLINQGIYMSKLLQSNKKARISRARKVSQMIEQHFRHIAGAEERKLKEEEKQRKALARTAMQAVKRRWTLAEKAFRVLKKDEEEELRRIQGKKHLSKVLEQSSQLLGAQLNQQQDDSEVSSIDNSKNESDLSSSESNNDDFLTSSDEEIEQELETSISEKSNTVDEALTTEELKLKYRELENVKSIVNTSEGNDITTQNESESDSVTTEESSENDELEEDEVSVSESKNIGLGSLFENTASGEESESDESVDFKMGESDADDMNISESEDETMEKSPTPASEKSEFKLGETDPVSVVEVPTPPLLRGTLRIYQKQGLNWLASLYNNKTNGILADEMGLGKTIQTISLLTYLACEKQNWGPHLIVVPTSVLLNWEMEFKKFAPGFKVLTYYGSPQQRKEKRKGWNKPDAFHVCIVSYQLVVQDQHSFKRKKWQYMILDEAHNIKNFRSTRWQALLNFNTQRRLLLTGTPLQNNIAELWSLLYFLMPKTITNGSGISGFADLDAFQQWFGRPVDKIIETGENFEQDLETKETVNKLHQVLRPYLLRRLKADVEKQMPAKYEHIVSCRLSKRQRFLYDDFMARAQTKATLASGNFMSIVNCLMQLRKVCNHPDLFEVRPVLSSFCIGHSVAFDYTDKNRVVENLLSYKGYKNNVNLNTLNMVFTNNERLMTSFHSRDISKLKCIEEFTYELERLRNERRADIDESKLAVDINVASEFFKQLGTQKFDETISSLEMKKDINILRCDKKPVYGSNLIKLLDITDSDKTHLDSVSPLIEPLQTKILNNKKIIETFAVITPPVVTLDMRKMALGLNGTSSLPGNSKDSLALSLRNMENPLHLLQTKLTIAFPDKSLLQYDCGKLQKLAILLQQLKDNGHRALIFTQMTKVLDILEQFLNYHGYLYMRLDGATKIEDRQILTERFNNDPRVTVFILSSRSGGLGINLTGADTVIFYDSDWNPAMDKQCQDRCHRIGQTRDVHIYRFVSEHTIESNILKKANQKRQLDNVIIQKGQFTTDYFSKLSVRDLLGADATENIVNDDKPLLEEGEDATKDPRSLEKMLAQAEDEDDIRAANMAMKEVEIDNEDFTEEIKNNDSDASEENSEYNQYEGTRHIEEYMLSFIAEGYYF</sequence>
<evidence type="ECO:0000313" key="24">
    <source>
        <dbReference type="EMBL" id="EDO18657.1"/>
    </source>
</evidence>
<dbReference type="SUPFAM" id="SSF52540">
    <property type="entry name" value="P-loop containing nucleoside triphosphate hydrolases"/>
    <property type="match status" value="2"/>
</dbReference>
<dbReference type="STRING" id="436907.A7TG87"/>
<dbReference type="GO" id="GO:0042393">
    <property type="term" value="F:histone binding"/>
    <property type="evidence" value="ECO:0007669"/>
    <property type="project" value="TreeGrafter"/>
</dbReference>
<dbReference type="InterPro" id="IPR014001">
    <property type="entry name" value="Helicase_ATP-bd"/>
</dbReference>
<keyword evidence="12" id="KW-0010">Activator</keyword>
<evidence type="ECO:0000256" key="6">
    <source>
        <dbReference type="ARBA" id="ARBA00022801"/>
    </source>
</evidence>
<keyword evidence="13" id="KW-0804">Transcription</keyword>
<dbReference type="GO" id="GO:0005198">
    <property type="term" value="F:structural molecule activity"/>
    <property type="evidence" value="ECO:0007669"/>
    <property type="project" value="EnsemblFungi"/>
</dbReference>
<comment type="subunit">
    <text evidence="3">Component of the SWR1 chromatin-remodeling complex.</text>
</comment>
<keyword evidence="7" id="KW-0347">Helicase</keyword>
<evidence type="ECO:0000256" key="16">
    <source>
        <dbReference type="ARBA" id="ARBA00040599"/>
    </source>
</evidence>
<dbReference type="CDD" id="cd18793">
    <property type="entry name" value="SF2_C_SNF"/>
    <property type="match status" value="1"/>
</dbReference>
<feature type="coiled-coil region" evidence="19">
    <location>
        <begin position="469"/>
        <end position="497"/>
    </location>
</feature>
<dbReference type="GO" id="GO:0016887">
    <property type="term" value="F:ATP hydrolysis activity"/>
    <property type="evidence" value="ECO:0007669"/>
    <property type="project" value="EnsemblFungi"/>
</dbReference>
<dbReference type="GeneID" id="5546958"/>
<dbReference type="InterPro" id="IPR027417">
    <property type="entry name" value="P-loop_NTPase"/>
</dbReference>
<evidence type="ECO:0000256" key="20">
    <source>
        <dbReference type="SAM" id="MobiDB-lite"/>
    </source>
</evidence>
<dbReference type="PROSITE" id="PS51194">
    <property type="entry name" value="HELICASE_CTER"/>
    <property type="match status" value="1"/>
</dbReference>
<feature type="region of interest" description="Disordered" evidence="20">
    <location>
        <begin position="618"/>
        <end position="716"/>
    </location>
</feature>
<keyword evidence="11" id="KW-0238">DNA-binding</keyword>
<feature type="compositionally biased region" description="Acidic residues" evidence="20">
    <location>
        <begin position="277"/>
        <end position="293"/>
    </location>
</feature>
<comment type="similarity">
    <text evidence="2">Belongs to the SNF2/RAD54 helicase family. SWR1 subfamily.</text>
</comment>
<evidence type="ECO:0000259" key="23">
    <source>
        <dbReference type="PROSITE" id="PS51204"/>
    </source>
</evidence>
<keyword evidence="14" id="KW-0539">Nucleus</keyword>
<evidence type="ECO:0000256" key="2">
    <source>
        <dbReference type="ARBA" id="ARBA00009220"/>
    </source>
</evidence>
<feature type="region of interest" description="Disordered" evidence="20">
    <location>
        <begin position="263"/>
        <end position="310"/>
    </location>
</feature>
<dbReference type="InterPro" id="IPR014012">
    <property type="entry name" value="HSA_dom"/>
</dbReference>
<protein>
    <recommendedName>
        <fullName evidence="16">Helicase SWR1</fullName>
        <ecNumber evidence="4">3.6.4.12</ecNumber>
    </recommendedName>
    <alternativeName>
        <fullName evidence="18">Helicase swr1</fullName>
    </alternativeName>
</protein>
<dbReference type="OrthoDB" id="372624at2759"/>
<dbReference type="KEGG" id="vpo:Kpol_1055p13"/>
<dbReference type="GO" id="GO:0045815">
    <property type="term" value="P:transcription initiation-coupled chromatin remodeling"/>
    <property type="evidence" value="ECO:0007669"/>
    <property type="project" value="EnsemblFungi"/>
</dbReference>
<feature type="region of interest" description="Disordered" evidence="20">
    <location>
        <begin position="239"/>
        <end position="258"/>
    </location>
</feature>
<dbReference type="Pfam" id="PF07529">
    <property type="entry name" value="HSA"/>
    <property type="match status" value="1"/>
</dbReference>
<feature type="compositionally biased region" description="Low complexity" evidence="20">
    <location>
        <begin position="95"/>
        <end position="105"/>
    </location>
</feature>
<evidence type="ECO:0000256" key="15">
    <source>
        <dbReference type="ARBA" id="ARBA00037570"/>
    </source>
</evidence>
<dbReference type="Gene3D" id="1.20.120.850">
    <property type="entry name" value="SWI2/SNF2 ATPases, N-terminal domain"/>
    <property type="match status" value="1"/>
</dbReference>
<dbReference type="SMART" id="SM00573">
    <property type="entry name" value="HSA"/>
    <property type="match status" value="1"/>
</dbReference>
<dbReference type="FunCoup" id="A7TG87">
    <property type="interactions" value="243"/>
</dbReference>
<dbReference type="FunFam" id="3.40.50.300:FF:000655">
    <property type="entry name" value="Protein PHOTOPERIOD-INDEPENDENT EARLY FLOWERING 1"/>
    <property type="match status" value="1"/>
</dbReference>
<dbReference type="Pfam" id="PF00271">
    <property type="entry name" value="Helicase_C"/>
    <property type="match status" value="1"/>
</dbReference>
<dbReference type="PANTHER" id="PTHR45685">
    <property type="entry name" value="HELICASE SRCAP-RELATED"/>
    <property type="match status" value="1"/>
</dbReference>
<keyword evidence="8" id="KW-0067">ATP-binding</keyword>
<dbReference type="Pfam" id="PF00176">
    <property type="entry name" value="SNF2-rel_dom"/>
    <property type="match status" value="1"/>
</dbReference>
<dbReference type="HOGENOM" id="CLU_000315_24_4_1"/>
<comment type="catalytic activity">
    <reaction evidence="17">
        <text>ATP + H2O = ADP + phosphate + H(+)</text>
        <dbReference type="Rhea" id="RHEA:13065"/>
        <dbReference type="ChEBI" id="CHEBI:15377"/>
        <dbReference type="ChEBI" id="CHEBI:15378"/>
        <dbReference type="ChEBI" id="CHEBI:30616"/>
        <dbReference type="ChEBI" id="CHEBI:43474"/>
        <dbReference type="ChEBI" id="CHEBI:456216"/>
        <dbReference type="EC" id="3.6.4.12"/>
    </reaction>
</comment>
<dbReference type="Gene3D" id="3.40.50.300">
    <property type="entry name" value="P-loop containing nucleotide triphosphate hydrolases"/>
    <property type="match status" value="1"/>
</dbReference>
<evidence type="ECO:0000256" key="13">
    <source>
        <dbReference type="ARBA" id="ARBA00023163"/>
    </source>
</evidence>
<dbReference type="RefSeq" id="XP_001646515.1">
    <property type="nucleotide sequence ID" value="XM_001646465.1"/>
</dbReference>
<comment type="function">
    <text evidence="15">Catalytic component of the SWR1 complex which mediates the ATP-dependent exchange of histone H2A for the H2A variant HZT1 leading to transcriptional regulation of selected genes by chromatin remodeling.</text>
</comment>
<evidence type="ECO:0000256" key="1">
    <source>
        <dbReference type="ARBA" id="ARBA00004123"/>
    </source>
</evidence>
<evidence type="ECO:0000256" key="17">
    <source>
        <dbReference type="ARBA" id="ARBA00047995"/>
    </source>
</evidence>
<keyword evidence="5" id="KW-0547">Nucleotide-binding</keyword>
<feature type="compositionally biased region" description="Polar residues" evidence="20">
    <location>
        <begin position="539"/>
        <end position="552"/>
    </location>
</feature>
<proteinExistence type="inferred from homology"/>
<keyword evidence="6" id="KW-0378">Hydrolase</keyword>
<evidence type="ECO:0000256" key="5">
    <source>
        <dbReference type="ARBA" id="ARBA00022741"/>
    </source>
</evidence>
<evidence type="ECO:0000256" key="18">
    <source>
        <dbReference type="ARBA" id="ARBA00074297"/>
    </source>
</evidence>
<dbReference type="PANTHER" id="PTHR45685:SF1">
    <property type="entry name" value="HELICASE SRCAP"/>
    <property type="match status" value="1"/>
</dbReference>
<dbReference type="GO" id="GO:0031492">
    <property type="term" value="F:nucleosomal DNA binding"/>
    <property type="evidence" value="ECO:0007669"/>
    <property type="project" value="EnsemblFungi"/>
</dbReference>
<evidence type="ECO:0000259" key="22">
    <source>
        <dbReference type="PROSITE" id="PS51194"/>
    </source>
</evidence>
<feature type="compositionally biased region" description="Low complexity" evidence="20">
    <location>
        <begin position="560"/>
        <end position="570"/>
    </location>
</feature>
<dbReference type="OMA" id="AFQQWFG"/>
<dbReference type="GO" id="GO:0140849">
    <property type="term" value="F:ATP-dependent H2AZ histone chaperone activity"/>
    <property type="evidence" value="ECO:0007669"/>
    <property type="project" value="EnsemblFungi"/>
</dbReference>
<dbReference type="PROSITE" id="PS51192">
    <property type="entry name" value="HELICASE_ATP_BIND_1"/>
    <property type="match status" value="1"/>
</dbReference>
<feature type="region of interest" description="Disordered" evidence="20">
    <location>
        <begin position="539"/>
        <end position="594"/>
    </location>
</feature>
<dbReference type="GO" id="GO:0000725">
    <property type="term" value="P:recombinational repair"/>
    <property type="evidence" value="ECO:0007669"/>
    <property type="project" value="EnsemblFungi"/>
</dbReference>
<dbReference type="GO" id="GO:0005829">
    <property type="term" value="C:cytosol"/>
    <property type="evidence" value="ECO:0007669"/>
    <property type="project" value="EnsemblFungi"/>
</dbReference>
<dbReference type="InterPro" id="IPR049730">
    <property type="entry name" value="SNF2/RAD54-like_C"/>
</dbReference>
<feature type="region of interest" description="Disordered" evidence="20">
    <location>
        <begin position="155"/>
        <end position="212"/>
    </location>
</feature>
<evidence type="ECO:0000256" key="7">
    <source>
        <dbReference type="ARBA" id="ARBA00022806"/>
    </source>
</evidence>
<reference evidence="24 25" key="1">
    <citation type="journal article" date="2007" name="Proc. Natl. Acad. Sci. U.S.A.">
        <title>Independent sorting-out of thousands of duplicated gene pairs in two yeast species descended from a whole-genome duplication.</title>
        <authorList>
            <person name="Scannell D.R."/>
            <person name="Frank A.C."/>
            <person name="Conant G.C."/>
            <person name="Byrne K.P."/>
            <person name="Woolfit M."/>
            <person name="Wolfe K.H."/>
        </authorList>
    </citation>
    <scope>NUCLEOTIDE SEQUENCE [LARGE SCALE GENOMIC DNA]</scope>
    <source>
        <strain evidence="25">ATCC 22028 / DSM 70294 / BCRC 21397 / CBS 2163 / NBRC 10782 / NRRL Y-8283 / UCD 57-17</strain>
    </source>
</reference>
<feature type="domain" description="Helicase ATP-binding" evidence="21">
    <location>
        <begin position="751"/>
        <end position="916"/>
    </location>
</feature>
<evidence type="ECO:0000313" key="25">
    <source>
        <dbReference type="Proteomes" id="UP000000267"/>
    </source>
</evidence>
<dbReference type="CDD" id="cd18003">
    <property type="entry name" value="DEXQc_SRCAP"/>
    <property type="match status" value="1"/>
</dbReference>
<dbReference type="InParanoid" id="A7TG87"/>
<dbReference type="FunFam" id="3.40.50.10810:FF:000005">
    <property type="entry name" value="Photoperiod-independent early flowering 1"/>
    <property type="match status" value="1"/>
</dbReference>
<comment type="subcellular location">
    <subcellularLocation>
        <location evidence="1">Nucleus</location>
    </subcellularLocation>
</comment>
<dbReference type="Proteomes" id="UP000000267">
    <property type="component" value="Unassembled WGS sequence"/>
</dbReference>
<evidence type="ECO:0000259" key="21">
    <source>
        <dbReference type="PROSITE" id="PS51192"/>
    </source>
</evidence>
<feature type="compositionally biased region" description="Acidic residues" evidence="20">
    <location>
        <begin position="640"/>
        <end position="653"/>
    </location>
</feature>
<feature type="compositionally biased region" description="Acidic residues" evidence="20">
    <location>
        <begin position="688"/>
        <end position="702"/>
    </location>
</feature>
<accession>A7TG87</accession>
<dbReference type="InterPro" id="IPR038718">
    <property type="entry name" value="SNF2-like_sf"/>
</dbReference>
<feature type="domain" description="Helicase C-terminal" evidence="22">
    <location>
        <begin position="1286"/>
        <end position="1439"/>
    </location>
</feature>
<evidence type="ECO:0000256" key="4">
    <source>
        <dbReference type="ARBA" id="ARBA00012551"/>
    </source>
</evidence>
<evidence type="ECO:0000256" key="8">
    <source>
        <dbReference type="ARBA" id="ARBA00022840"/>
    </source>
</evidence>
<dbReference type="Gene3D" id="3.40.50.10810">
    <property type="entry name" value="Tandem AAA-ATPase domain"/>
    <property type="match status" value="1"/>
</dbReference>
<evidence type="ECO:0000256" key="19">
    <source>
        <dbReference type="SAM" id="Coils"/>
    </source>
</evidence>
<feature type="domain" description="HSA" evidence="23">
    <location>
        <begin position="416"/>
        <end position="489"/>
    </location>
</feature>
<evidence type="ECO:0000256" key="9">
    <source>
        <dbReference type="ARBA" id="ARBA00022853"/>
    </source>
</evidence>
<dbReference type="EC" id="3.6.4.12" evidence="4"/>
<dbReference type="SMART" id="SM00490">
    <property type="entry name" value="HELICc"/>
    <property type="match status" value="1"/>
</dbReference>
<dbReference type="PROSITE" id="PS51204">
    <property type="entry name" value="HSA"/>
    <property type="match status" value="1"/>
</dbReference>